<dbReference type="EMBL" id="JADBJN010000001">
    <property type="protein sequence ID" value="KAG5684546.1"/>
    <property type="molecule type" value="Genomic_DNA"/>
</dbReference>
<evidence type="ECO:0000313" key="4">
    <source>
        <dbReference type="Proteomes" id="UP001107558"/>
    </source>
</evidence>
<protein>
    <submittedName>
        <fullName evidence="3">Uncharacterized protein</fullName>
    </submittedName>
</protein>
<keyword evidence="1" id="KW-0812">Transmembrane</keyword>
<evidence type="ECO:0000256" key="2">
    <source>
        <dbReference type="SAM" id="SignalP"/>
    </source>
</evidence>
<name>A0A9J6CQE3_POLVA</name>
<reference evidence="3" key="1">
    <citation type="submission" date="2021-03" db="EMBL/GenBank/DDBJ databases">
        <title>Chromosome level genome of the anhydrobiotic midge Polypedilum vanderplanki.</title>
        <authorList>
            <person name="Yoshida Y."/>
            <person name="Kikawada T."/>
            <person name="Gusev O."/>
        </authorList>
    </citation>
    <scope>NUCLEOTIDE SEQUENCE</scope>
    <source>
        <strain evidence="3">NIAS01</strain>
        <tissue evidence="3">Whole body or cell culture</tissue>
    </source>
</reference>
<keyword evidence="1" id="KW-0472">Membrane</keyword>
<comment type="caution">
    <text evidence="3">The sequence shown here is derived from an EMBL/GenBank/DDBJ whole genome shotgun (WGS) entry which is preliminary data.</text>
</comment>
<keyword evidence="2" id="KW-0732">Signal</keyword>
<evidence type="ECO:0000313" key="3">
    <source>
        <dbReference type="EMBL" id="KAG5684546.1"/>
    </source>
</evidence>
<keyword evidence="1" id="KW-1133">Transmembrane helix</keyword>
<evidence type="ECO:0000256" key="1">
    <source>
        <dbReference type="SAM" id="Phobius"/>
    </source>
</evidence>
<accession>A0A9J6CQE3</accession>
<dbReference type="AlphaFoldDB" id="A0A9J6CQE3"/>
<feature type="chain" id="PRO_5039892248" evidence="2">
    <location>
        <begin position="18"/>
        <end position="122"/>
    </location>
</feature>
<gene>
    <name evidence="3" type="ORF">PVAND_013772</name>
</gene>
<sequence>MKLIFIFLVFSVALVSADFLGNFFGGNNERDPVRDEILKQCINKYDVSDKARTCIVDDLRKTQGNVFNQKQFDEETNKFSFNFTWIKCQALAFATSSKGIITFAVIILVLFLICAIRSCLCC</sequence>
<keyword evidence="4" id="KW-1185">Reference proteome</keyword>
<dbReference type="Proteomes" id="UP001107558">
    <property type="component" value="Chromosome 1"/>
</dbReference>
<organism evidence="3 4">
    <name type="scientific">Polypedilum vanderplanki</name>
    <name type="common">Sleeping chironomid midge</name>
    <dbReference type="NCBI Taxonomy" id="319348"/>
    <lineage>
        <taxon>Eukaryota</taxon>
        <taxon>Metazoa</taxon>
        <taxon>Ecdysozoa</taxon>
        <taxon>Arthropoda</taxon>
        <taxon>Hexapoda</taxon>
        <taxon>Insecta</taxon>
        <taxon>Pterygota</taxon>
        <taxon>Neoptera</taxon>
        <taxon>Endopterygota</taxon>
        <taxon>Diptera</taxon>
        <taxon>Nematocera</taxon>
        <taxon>Chironomoidea</taxon>
        <taxon>Chironomidae</taxon>
        <taxon>Chironominae</taxon>
        <taxon>Polypedilum</taxon>
        <taxon>Polypedilum</taxon>
    </lineage>
</organism>
<feature type="signal peptide" evidence="2">
    <location>
        <begin position="1"/>
        <end position="17"/>
    </location>
</feature>
<feature type="transmembrane region" description="Helical" evidence="1">
    <location>
        <begin position="100"/>
        <end position="120"/>
    </location>
</feature>
<proteinExistence type="predicted"/>